<dbReference type="AlphaFoldDB" id="E3MRZ5"/>
<sequence>MLKKMMFIVISIFLVESINAAAPNSNGFDREQLNFINKLNTHRMDFRIYHYTVNMQKLVWNKDLQDLAEKYDVRNLSTHQNLHSVLAHNYTNAAQILDKADLQIFNKYCKKKKELESSNFNYELELLNPLQTIIGCAKKTETELQNGCEIICYIGPSLTLQMPSCTNSTSICTPGFKKSKDGFCSNSDLPDSEQLMYISALNEKRRQIAAEQHIANMYELVSGKSVWNKTLHDIALNIIEHMVPSTPIYNQRWGITEFIHLEDGLKYPPNKRMHSSAQFLPLQREIACVTTIIKTNAFKNLCLLGPEIEIIKKAESLPGCDTNYVNKNNLCSLAKTPETPTPPPESQVLTPSTESPVCNPTEAVTSGTTQFPLTRYTTEKLTPEPPPQVPKELEDYEELDGDEYDPDFPTVPPRKYYFY</sequence>
<accession>E3MRZ5</accession>
<proteinExistence type="predicted"/>
<dbReference type="EMBL" id="DS268471">
    <property type="protein sequence ID" value="EFP08159.1"/>
    <property type="molecule type" value="Genomic_DNA"/>
</dbReference>
<dbReference type="Proteomes" id="UP000008281">
    <property type="component" value="Unassembled WGS sequence"/>
</dbReference>
<protein>
    <recommendedName>
        <fullName evidence="5">SCP domain-containing protein</fullName>
    </recommendedName>
</protein>
<name>E3MRZ5_CAERE</name>
<organism evidence="4">
    <name type="scientific">Caenorhabditis remanei</name>
    <name type="common">Caenorhabditis vulgaris</name>
    <dbReference type="NCBI Taxonomy" id="31234"/>
    <lineage>
        <taxon>Eukaryota</taxon>
        <taxon>Metazoa</taxon>
        <taxon>Ecdysozoa</taxon>
        <taxon>Nematoda</taxon>
        <taxon>Chromadorea</taxon>
        <taxon>Rhabditida</taxon>
        <taxon>Rhabditina</taxon>
        <taxon>Rhabditomorpha</taxon>
        <taxon>Rhabditoidea</taxon>
        <taxon>Rhabditidae</taxon>
        <taxon>Peloderinae</taxon>
        <taxon>Caenorhabditis</taxon>
    </lineage>
</organism>
<evidence type="ECO:0000256" key="2">
    <source>
        <dbReference type="SAM" id="SignalP"/>
    </source>
</evidence>
<evidence type="ECO:0000313" key="3">
    <source>
        <dbReference type="EMBL" id="EFP08159.1"/>
    </source>
</evidence>
<evidence type="ECO:0008006" key="5">
    <source>
        <dbReference type="Google" id="ProtNLM"/>
    </source>
</evidence>
<evidence type="ECO:0000256" key="1">
    <source>
        <dbReference type="SAM" id="MobiDB-lite"/>
    </source>
</evidence>
<feature type="signal peptide" evidence="2">
    <location>
        <begin position="1"/>
        <end position="20"/>
    </location>
</feature>
<gene>
    <name evidence="3" type="ORF">CRE_17337</name>
</gene>
<feature type="chain" id="PRO_5003176203" description="SCP domain-containing protein" evidence="2">
    <location>
        <begin position="21"/>
        <end position="419"/>
    </location>
</feature>
<feature type="compositionally biased region" description="Polar residues" evidence="1">
    <location>
        <begin position="347"/>
        <end position="376"/>
    </location>
</feature>
<dbReference type="HOGENOM" id="CLU_732038_0_0_1"/>
<feature type="region of interest" description="Disordered" evidence="1">
    <location>
        <begin position="335"/>
        <end position="392"/>
    </location>
</feature>
<reference evidence="3" key="1">
    <citation type="submission" date="2007-07" db="EMBL/GenBank/DDBJ databases">
        <title>PCAP assembly of the Caenorhabditis remanei genome.</title>
        <authorList>
            <consortium name="The Caenorhabditis remanei Sequencing Consortium"/>
            <person name="Wilson R.K."/>
        </authorList>
    </citation>
    <scope>NUCLEOTIDE SEQUENCE [LARGE SCALE GENOMIC DNA]</scope>
    <source>
        <strain evidence="3">PB4641</strain>
    </source>
</reference>
<keyword evidence="2" id="KW-0732">Signal</keyword>
<dbReference type="InParanoid" id="E3MRZ5"/>
<keyword evidence="4" id="KW-1185">Reference proteome</keyword>
<evidence type="ECO:0000313" key="4">
    <source>
        <dbReference type="Proteomes" id="UP000008281"/>
    </source>
</evidence>